<protein>
    <submittedName>
        <fullName evidence="1">Uncharacterized protein</fullName>
    </submittedName>
</protein>
<dbReference type="KEGG" id="orp:MOP44_05330"/>
<evidence type="ECO:0000313" key="1">
    <source>
        <dbReference type="EMBL" id="UWZ85361.1"/>
    </source>
</evidence>
<name>A0A9J7BS11_9BACT</name>
<evidence type="ECO:0000313" key="2">
    <source>
        <dbReference type="Proteomes" id="UP001059380"/>
    </source>
</evidence>
<dbReference type="RefSeq" id="WP_260794878.1">
    <property type="nucleotide sequence ID" value="NZ_CP093313.1"/>
</dbReference>
<dbReference type="EMBL" id="CP093313">
    <property type="protein sequence ID" value="UWZ85361.1"/>
    <property type="molecule type" value="Genomic_DNA"/>
</dbReference>
<organism evidence="1 2">
    <name type="scientific">Occallatibacter riparius</name>
    <dbReference type="NCBI Taxonomy" id="1002689"/>
    <lineage>
        <taxon>Bacteria</taxon>
        <taxon>Pseudomonadati</taxon>
        <taxon>Acidobacteriota</taxon>
        <taxon>Terriglobia</taxon>
        <taxon>Terriglobales</taxon>
        <taxon>Acidobacteriaceae</taxon>
        <taxon>Occallatibacter</taxon>
    </lineage>
</organism>
<dbReference type="Proteomes" id="UP001059380">
    <property type="component" value="Chromosome"/>
</dbReference>
<sequence length="127" mass="13622">MNRDERERNRLDAILAEEGEIVPSSGFLARVMEKVEDEVTAPPPIPFPWKRFLPGFVLAGGVLGWGAVETVRYASQAAAGGFVLPKIQMAAALSEPMQQAGWVVGALAVSGASWLLSRRIAGRSGIF</sequence>
<proteinExistence type="predicted"/>
<reference evidence="1" key="1">
    <citation type="submission" date="2021-04" db="EMBL/GenBank/DDBJ databases">
        <title>Phylogenetic analysis of Acidobacteriaceae.</title>
        <authorList>
            <person name="Qiu L."/>
            <person name="Zhang Q."/>
        </authorList>
    </citation>
    <scope>NUCLEOTIDE SEQUENCE</scope>
    <source>
        <strain evidence="1">DSM 25168</strain>
    </source>
</reference>
<keyword evidence="2" id="KW-1185">Reference proteome</keyword>
<accession>A0A9J7BS11</accession>
<dbReference type="AlphaFoldDB" id="A0A9J7BS11"/>
<gene>
    <name evidence="1" type="ORF">MOP44_05330</name>
</gene>